<evidence type="ECO:0000256" key="8">
    <source>
        <dbReference type="SAM" id="MobiDB-lite"/>
    </source>
</evidence>
<evidence type="ECO:0000259" key="9">
    <source>
        <dbReference type="PROSITE" id="PS50067"/>
    </source>
</evidence>
<keyword evidence="5 6" id="KW-0505">Motor protein</keyword>
<feature type="binding site" evidence="6">
    <location>
        <begin position="137"/>
        <end position="144"/>
    </location>
    <ligand>
        <name>ATP</name>
        <dbReference type="ChEBI" id="CHEBI:30616"/>
    </ligand>
</feature>
<dbReference type="CDD" id="cd01370">
    <property type="entry name" value="KISc_KIP3_like"/>
    <property type="match status" value="1"/>
</dbReference>
<keyword evidence="4 7" id="KW-0175">Coiled coil</keyword>
<evidence type="ECO:0000313" key="10">
    <source>
        <dbReference type="EMBL" id="KAK4539408.1"/>
    </source>
</evidence>
<comment type="similarity">
    <text evidence="6">Belongs to the TRAFAC class myosin-kinesin ATPase superfamily. Kinesin family.</text>
</comment>
<dbReference type="InterPro" id="IPR027640">
    <property type="entry name" value="Kinesin-like_fam"/>
</dbReference>
<feature type="compositionally biased region" description="Low complexity" evidence="8">
    <location>
        <begin position="1087"/>
        <end position="1100"/>
    </location>
</feature>
<feature type="region of interest" description="Disordered" evidence="8">
    <location>
        <begin position="687"/>
        <end position="715"/>
    </location>
</feature>
<keyword evidence="1" id="KW-0493">Microtubule</keyword>
<feature type="coiled-coil region" evidence="7">
    <location>
        <begin position="397"/>
        <end position="424"/>
    </location>
</feature>
<dbReference type="InterPro" id="IPR001752">
    <property type="entry name" value="Kinesin_motor_dom"/>
</dbReference>
<feature type="compositionally biased region" description="Basic and acidic residues" evidence="8">
    <location>
        <begin position="979"/>
        <end position="989"/>
    </location>
</feature>
<dbReference type="PANTHER" id="PTHR47968">
    <property type="entry name" value="CENTROMERE PROTEIN E"/>
    <property type="match status" value="1"/>
</dbReference>
<dbReference type="Pfam" id="PF00225">
    <property type="entry name" value="Kinesin"/>
    <property type="match status" value="1"/>
</dbReference>
<dbReference type="GO" id="GO:0007018">
    <property type="term" value="P:microtubule-based movement"/>
    <property type="evidence" value="ECO:0007669"/>
    <property type="project" value="InterPro"/>
</dbReference>
<dbReference type="AlphaFoldDB" id="A0AAV9J3H2"/>
<dbReference type="PRINTS" id="PR00380">
    <property type="entry name" value="KINESINHEAVY"/>
</dbReference>
<evidence type="ECO:0000256" key="1">
    <source>
        <dbReference type="ARBA" id="ARBA00022701"/>
    </source>
</evidence>
<evidence type="ECO:0000256" key="4">
    <source>
        <dbReference type="ARBA" id="ARBA00023054"/>
    </source>
</evidence>
<comment type="caution">
    <text evidence="10">The sequence shown here is derived from an EMBL/GenBank/DDBJ whole genome shotgun (WGS) entry which is preliminary data.</text>
</comment>
<dbReference type="SUPFAM" id="SSF52540">
    <property type="entry name" value="P-loop containing nucleoside triphosphate hydrolases"/>
    <property type="match status" value="1"/>
</dbReference>
<dbReference type="InterPro" id="IPR036961">
    <property type="entry name" value="Kinesin_motor_dom_sf"/>
</dbReference>
<evidence type="ECO:0000256" key="6">
    <source>
        <dbReference type="PROSITE-ProRule" id="PRU00283"/>
    </source>
</evidence>
<dbReference type="PANTHER" id="PTHR47968:SF13">
    <property type="entry name" value="KINESIN-LIKE PROTEIN KIF19 ISOFORM X1"/>
    <property type="match status" value="1"/>
</dbReference>
<dbReference type="GO" id="GO:0005524">
    <property type="term" value="F:ATP binding"/>
    <property type="evidence" value="ECO:0007669"/>
    <property type="project" value="UniProtKB-UniRule"/>
</dbReference>
<dbReference type="PROSITE" id="PS50067">
    <property type="entry name" value="KINESIN_MOTOR_2"/>
    <property type="match status" value="1"/>
</dbReference>
<dbReference type="Gene3D" id="3.40.850.10">
    <property type="entry name" value="Kinesin motor domain"/>
    <property type="match status" value="1"/>
</dbReference>
<evidence type="ECO:0000313" key="11">
    <source>
        <dbReference type="Proteomes" id="UP001324427"/>
    </source>
</evidence>
<proteinExistence type="inferred from homology"/>
<accession>A0AAV9J3H2</accession>
<keyword evidence="11" id="KW-1185">Reference proteome</keyword>
<feature type="compositionally biased region" description="Gly residues" evidence="8">
    <location>
        <begin position="555"/>
        <end position="578"/>
    </location>
</feature>
<name>A0AAV9J3H2_9PEZI</name>
<evidence type="ECO:0000256" key="3">
    <source>
        <dbReference type="ARBA" id="ARBA00022840"/>
    </source>
</evidence>
<dbReference type="SMART" id="SM00129">
    <property type="entry name" value="KISc"/>
    <property type="match status" value="1"/>
</dbReference>
<feature type="compositionally biased region" description="Low complexity" evidence="8">
    <location>
        <begin position="924"/>
        <end position="935"/>
    </location>
</feature>
<keyword evidence="3 6" id="KW-0067">ATP-binding</keyword>
<dbReference type="FunFam" id="3.40.850.10:FF:000053">
    <property type="entry name" value="Kinesin family"/>
    <property type="match status" value="1"/>
</dbReference>
<protein>
    <recommendedName>
        <fullName evidence="9">Kinesin motor domain-containing protein</fullName>
    </recommendedName>
</protein>
<feature type="domain" description="Kinesin motor" evidence="9">
    <location>
        <begin position="11"/>
        <end position="382"/>
    </location>
</feature>
<dbReference type="GO" id="GO:0008017">
    <property type="term" value="F:microtubule binding"/>
    <property type="evidence" value="ECO:0007669"/>
    <property type="project" value="InterPro"/>
</dbReference>
<feature type="region of interest" description="Disordered" evidence="8">
    <location>
        <begin position="783"/>
        <end position="901"/>
    </location>
</feature>
<evidence type="ECO:0000256" key="7">
    <source>
        <dbReference type="SAM" id="Coils"/>
    </source>
</evidence>
<dbReference type="GO" id="GO:0005874">
    <property type="term" value="C:microtubule"/>
    <property type="evidence" value="ECO:0007669"/>
    <property type="project" value="UniProtKB-KW"/>
</dbReference>
<evidence type="ECO:0000256" key="2">
    <source>
        <dbReference type="ARBA" id="ARBA00022741"/>
    </source>
</evidence>
<dbReference type="Proteomes" id="UP001324427">
    <property type="component" value="Unassembled WGS sequence"/>
</dbReference>
<dbReference type="PROSITE" id="PS00411">
    <property type="entry name" value="KINESIN_MOTOR_1"/>
    <property type="match status" value="1"/>
</dbReference>
<dbReference type="GO" id="GO:0003777">
    <property type="term" value="F:microtubule motor activity"/>
    <property type="evidence" value="ECO:0007669"/>
    <property type="project" value="InterPro"/>
</dbReference>
<dbReference type="InterPro" id="IPR027417">
    <property type="entry name" value="P-loop_NTPase"/>
</dbReference>
<feature type="compositionally biased region" description="Polar residues" evidence="8">
    <location>
        <begin position="955"/>
        <end position="966"/>
    </location>
</feature>
<gene>
    <name evidence="10" type="ORF">LTR36_010971</name>
</gene>
<feature type="compositionally biased region" description="Basic residues" evidence="8">
    <location>
        <begin position="790"/>
        <end position="804"/>
    </location>
</feature>
<dbReference type="InterPro" id="IPR019821">
    <property type="entry name" value="Kinesin_motor_CS"/>
</dbReference>
<keyword evidence="2 6" id="KW-0547">Nucleotide-binding</keyword>
<feature type="region of interest" description="Disordered" evidence="8">
    <location>
        <begin position="914"/>
        <end position="1100"/>
    </location>
</feature>
<dbReference type="EMBL" id="JAVFHQ010000096">
    <property type="protein sequence ID" value="KAK4539408.1"/>
    <property type="molecule type" value="Genomic_DNA"/>
</dbReference>
<reference evidence="10 11" key="1">
    <citation type="submission" date="2021-11" db="EMBL/GenBank/DDBJ databases">
        <title>Black yeast isolated from Biological Soil Crust.</title>
        <authorList>
            <person name="Kurbessoian T."/>
        </authorList>
    </citation>
    <scope>NUCLEOTIDE SEQUENCE [LARGE SCALE GENOMIC DNA]</scope>
    <source>
        <strain evidence="10 11">CCFEE 5522</strain>
    </source>
</reference>
<feature type="compositionally biased region" description="Low complexity" evidence="8">
    <location>
        <begin position="990"/>
        <end position="1003"/>
    </location>
</feature>
<organism evidence="10 11">
    <name type="scientific">Oleoguttula mirabilis</name>
    <dbReference type="NCBI Taxonomy" id="1507867"/>
    <lineage>
        <taxon>Eukaryota</taxon>
        <taxon>Fungi</taxon>
        <taxon>Dikarya</taxon>
        <taxon>Ascomycota</taxon>
        <taxon>Pezizomycotina</taxon>
        <taxon>Dothideomycetes</taxon>
        <taxon>Dothideomycetidae</taxon>
        <taxon>Mycosphaerellales</taxon>
        <taxon>Teratosphaeriaceae</taxon>
        <taxon>Oleoguttula</taxon>
    </lineage>
</organism>
<evidence type="ECO:0000256" key="5">
    <source>
        <dbReference type="ARBA" id="ARBA00023175"/>
    </source>
</evidence>
<feature type="region of interest" description="Disordered" evidence="8">
    <location>
        <begin position="555"/>
        <end position="583"/>
    </location>
</feature>
<feature type="compositionally biased region" description="Low complexity" evidence="8">
    <location>
        <begin position="878"/>
        <end position="895"/>
    </location>
</feature>
<feature type="compositionally biased region" description="Pro residues" evidence="8">
    <location>
        <begin position="850"/>
        <end position="860"/>
    </location>
</feature>
<sequence length="1228" mass="128867">MAGGRTDGASSINVTVRVRPFTIREAAQLRPSDDGPLFLGDGSMAGVPAPKLGGKGLRSVIKVVDEKCLVFDPPEDNPVQRFTRSFAPTGKRVKDQTFGFDRVFDDNTTQGDVYEATTKNLLDSVLDGYNATVFAYGATGCGKTHTITGTAQQPGIIFLTMQELFEKVDELQTDKEVEVTLSYLEIYNETIRDLLNPGVGGKQGLMLREDANQAVSVAGLSSHNPQNVSEVMDMVIRGNSARTQSPTEANATSSRSHAVLQVGISLKARNASVAEPVTMATLSIIDLAGSERASATKNRGERLLEGANINKSLLALGSCINALCDPRKKNHVPYRNSKLTRLLKFSLGGNCRTVMIVCVSPSSQHFDETQNTLRYANRAKNIQTKSVRNVYNVDRHVKDYLKKIDEQMTRINELTAQQNQYEELAFVKFRKLEAKRAEIAKEGLQRIRLAYEHSADERREHVTTTRRLRQVERRIGAISGWIGAFDSVCESRAEEGQGEEVPPASLSGMRKTAQGILVELEGSRRHFQQRLGKGNWARAVDTALQDGVRQLQGLGGGAGAEGGGAGLPGSAGAAGSGSGPESAEEVMLRKEVEGLKARADGDAQLSPAHEHDDKTAGEAGLMHVLLTAHFETIAILHQILQMSEEEAVSAAKGVLGKVLQSCAEATGQVIKPDGGLVIAMEAVAPSRHGTPMRKRRPGPLLGPSPIKSKIRGGGGGSASSSSAFAAAASSAGSAVPAHMLAAENYSSSPASASAARPMASPRRRVIKLGGGARKGVAFAVAGAGTPGNPMKKKASPTKKAKRAVRWRDDAECGGAPLVEFQTTPRGFESSPPRDHGAGEQHGWAGEELPAGPPPPPPPPVFSESGEVEGHVDVDVDVEGSSPMPAMPAMPNVPSSEMRRRSGVAGRFAAGFLTKKLGEDGGGSPMMAPPALNLAAFSSEEDTDEASPLREIAANSAPTSLHRSSLRNAERAGGSPEARSQPKENRHNGYDDTASTTSSAGSDGEVPPAPSAAMLDRETAGRIRSAMKLKRSSSVSGGAARKHRGSRTHSRESTAMAHRRRSPTASASQPRDSPPPPPPPPHHDHNLHTSAHTHTNANAGAGAGAAQGIFSASHARRMVKSEREEALRSVLSPRSQAVVKQAGAGPVAVAAAVQHRRSLVDLHGAGSATGTGTGVPRESSAATGVVGPAGGPIGAPGPAARAMGAVRVSGIVPGSATRVSGSGSKAAWR</sequence>